<feature type="repeat" description="WD" evidence="3">
    <location>
        <begin position="67"/>
        <end position="108"/>
    </location>
</feature>
<feature type="repeat" description="WD" evidence="3">
    <location>
        <begin position="151"/>
        <end position="192"/>
    </location>
</feature>
<evidence type="ECO:0000259" key="4">
    <source>
        <dbReference type="Pfam" id="PF23414"/>
    </source>
</evidence>
<dbReference type="Proteomes" id="UP000692954">
    <property type="component" value="Unassembled WGS sequence"/>
</dbReference>
<dbReference type="EMBL" id="CAJJDN010000280">
    <property type="protein sequence ID" value="CAD8130344.1"/>
    <property type="molecule type" value="Genomic_DNA"/>
</dbReference>
<feature type="repeat" description="WD" evidence="3">
    <location>
        <begin position="109"/>
        <end position="150"/>
    </location>
</feature>
<comment type="caution">
    <text evidence="5">The sequence shown here is derived from an EMBL/GenBank/DDBJ whole genome shotgun (WGS) entry which is preliminary data.</text>
</comment>
<dbReference type="InterPro" id="IPR019775">
    <property type="entry name" value="WD40_repeat_CS"/>
</dbReference>
<name>A0A8S1RV48_9CILI</name>
<dbReference type="PROSITE" id="PS50294">
    <property type="entry name" value="WD_REPEATS_REGION"/>
    <property type="match status" value="5"/>
</dbReference>
<dbReference type="PROSITE" id="PS00678">
    <property type="entry name" value="WD_REPEATS_1"/>
    <property type="match status" value="5"/>
</dbReference>
<organism evidence="5 6">
    <name type="scientific">Paramecium sonneborni</name>
    <dbReference type="NCBI Taxonomy" id="65129"/>
    <lineage>
        <taxon>Eukaryota</taxon>
        <taxon>Sar</taxon>
        <taxon>Alveolata</taxon>
        <taxon>Ciliophora</taxon>
        <taxon>Intramacronucleata</taxon>
        <taxon>Oligohymenophorea</taxon>
        <taxon>Peniculida</taxon>
        <taxon>Parameciidae</taxon>
        <taxon>Paramecium</taxon>
    </lineage>
</organism>
<dbReference type="PROSITE" id="PS50082">
    <property type="entry name" value="WD_REPEATS_2"/>
    <property type="match status" value="5"/>
</dbReference>
<evidence type="ECO:0000256" key="3">
    <source>
        <dbReference type="PROSITE-ProRule" id="PRU00221"/>
    </source>
</evidence>
<dbReference type="InterPro" id="IPR055442">
    <property type="entry name" value="Beta-prop_EML-like_2nd"/>
</dbReference>
<evidence type="ECO:0000256" key="1">
    <source>
        <dbReference type="ARBA" id="ARBA00022574"/>
    </source>
</evidence>
<reference evidence="5" key="1">
    <citation type="submission" date="2021-01" db="EMBL/GenBank/DDBJ databases">
        <authorList>
            <consortium name="Genoscope - CEA"/>
            <person name="William W."/>
        </authorList>
    </citation>
    <scope>NUCLEOTIDE SEQUENCE</scope>
</reference>
<keyword evidence="6" id="KW-1185">Reference proteome</keyword>
<keyword evidence="1 3" id="KW-0853">WD repeat</keyword>
<gene>
    <name evidence="5" type="ORF">PSON_ATCC_30995.1.T2800001</name>
</gene>
<evidence type="ECO:0000313" key="5">
    <source>
        <dbReference type="EMBL" id="CAD8130344.1"/>
    </source>
</evidence>
<dbReference type="PANTHER" id="PTHR22847">
    <property type="entry name" value="WD40 REPEAT PROTEIN"/>
    <property type="match status" value="1"/>
</dbReference>
<protein>
    <recommendedName>
        <fullName evidence="4">EML-like second beta-propeller domain-containing protein</fullName>
    </recommendedName>
</protein>
<evidence type="ECO:0000313" key="6">
    <source>
        <dbReference type="Proteomes" id="UP000692954"/>
    </source>
</evidence>
<dbReference type="FunFam" id="2.130.10.10:FF:002141">
    <property type="entry name" value="Uncharacterized protein"/>
    <property type="match status" value="1"/>
</dbReference>
<dbReference type="PANTHER" id="PTHR22847:SF637">
    <property type="entry name" value="WD REPEAT DOMAIN 5B"/>
    <property type="match status" value="1"/>
</dbReference>
<dbReference type="AlphaFoldDB" id="A0A8S1RV48"/>
<dbReference type="SMART" id="SM00320">
    <property type="entry name" value="WD40"/>
    <property type="match status" value="5"/>
</dbReference>
<dbReference type="GO" id="GO:1990234">
    <property type="term" value="C:transferase complex"/>
    <property type="evidence" value="ECO:0007669"/>
    <property type="project" value="UniProtKB-ARBA"/>
</dbReference>
<feature type="repeat" description="WD" evidence="3">
    <location>
        <begin position="235"/>
        <end position="276"/>
    </location>
</feature>
<dbReference type="InterPro" id="IPR001680">
    <property type="entry name" value="WD40_rpt"/>
</dbReference>
<dbReference type="CDD" id="cd00200">
    <property type="entry name" value="WD40"/>
    <property type="match status" value="1"/>
</dbReference>
<feature type="domain" description="EML-like second beta-propeller" evidence="4">
    <location>
        <begin position="130"/>
        <end position="276"/>
    </location>
</feature>
<dbReference type="Pfam" id="PF23414">
    <property type="entry name" value="Beta-prop_EML_2"/>
    <property type="match status" value="1"/>
</dbReference>
<proteinExistence type="predicted"/>
<sequence>MTNEDIIRQIQSKLQYSISLFLYSQSSTFSQIYDLGLKKKLIDNRSDEALIRIIKIFLFNYNFKFLIKSQSLNQSSVCFSPDGTTLASGGGDQSIRLWDVKTGQQKAKLDGHSDYVRSVCFSPDGTTLASVSGDESIRLWDVKKGQQKAKQDGHENWIYSVGFSPDGTTLASGSNDNSIRLWDVKTGQQKAKLDGHDDSVYSVCFSPDGTTLASGSGDKSIRLWDVKTGQQKAKLDGHNSYVMSVCFSPDGTSLASGSYDNSIRLWDIKTGQQIQPSDPKYKALLSQFKIPINTNNSFTELNSNLTILLISQQAIFQAQGALILQGSFVNQSGFDLKTLFKQKGTCFVETYQFK</sequence>
<dbReference type="OrthoDB" id="414519at2759"/>
<keyword evidence="2" id="KW-0677">Repeat</keyword>
<dbReference type="Pfam" id="PF00400">
    <property type="entry name" value="WD40"/>
    <property type="match status" value="1"/>
</dbReference>
<feature type="repeat" description="WD" evidence="3">
    <location>
        <begin position="193"/>
        <end position="234"/>
    </location>
</feature>
<evidence type="ECO:0000256" key="2">
    <source>
        <dbReference type="ARBA" id="ARBA00022737"/>
    </source>
</evidence>
<accession>A0A8S1RV48</accession>